<organism evidence="1">
    <name type="scientific">marine sediment metagenome</name>
    <dbReference type="NCBI Taxonomy" id="412755"/>
    <lineage>
        <taxon>unclassified sequences</taxon>
        <taxon>metagenomes</taxon>
        <taxon>ecological metagenomes</taxon>
    </lineage>
</organism>
<accession>A0A0F9EP32</accession>
<proteinExistence type="predicted"/>
<gene>
    <name evidence="1" type="ORF">LCGC14_2051390</name>
</gene>
<evidence type="ECO:0000313" key="1">
    <source>
        <dbReference type="EMBL" id="KKL75784.1"/>
    </source>
</evidence>
<name>A0A0F9EP32_9ZZZZ</name>
<sequence length="56" mass="6469">MISKRTLEKWRKEALIIVDNTDPKIATSGYAIMALRFAKQTIKLTQDLIDQHLLVK</sequence>
<protein>
    <recommendedName>
        <fullName evidence="2">HEPN domain-containing protein</fullName>
    </recommendedName>
</protein>
<dbReference type="EMBL" id="LAZR01024249">
    <property type="protein sequence ID" value="KKL75784.1"/>
    <property type="molecule type" value="Genomic_DNA"/>
</dbReference>
<comment type="caution">
    <text evidence="1">The sequence shown here is derived from an EMBL/GenBank/DDBJ whole genome shotgun (WGS) entry which is preliminary data.</text>
</comment>
<reference evidence="1" key="1">
    <citation type="journal article" date="2015" name="Nature">
        <title>Complex archaea that bridge the gap between prokaryotes and eukaryotes.</title>
        <authorList>
            <person name="Spang A."/>
            <person name="Saw J.H."/>
            <person name="Jorgensen S.L."/>
            <person name="Zaremba-Niedzwiedzka K."/>
            <person name="Martijn J."/>
            <person name="Lind A.E."/>
            <person name="van Eijk R."/>
            <person name="Schleper C."/>
            <person name="Guy L."/>
            <person name="Ettema T.J."/>
        </authorList>
    </citation>
    <scope>NUCLEOTIDE SEQUENCE</scope>
</reference>
<evidence type="ECO:0008006" key="2">
    <source>
        <dbReference type="Google" id="ProtNLM"/>
    </source>
</evidence>
<dbReference type="AlphaFoldDB" id="A0A0F9EP32"/>